<comment type="similarity">
    <text evidence="2">Belongs to the TlyA family.</text>
</comment>
<proteinExistence type="inferred from homology"/>
<reference evidence="4" key="1">
    <citation type="submission" date="2020-12" db="EMBL/GenBank/DDBJ databases">
        <title>Desulfobium dissulfuricans gen. nov., sp. nov., a novel mesophilic, sulfate-reducing bacterium isolated from a deep-sea hydrothermal vent.</title>
        <authorList>
            <person name="Hashimoto Y."/>
            <person name="Tame A."/>
            <person name="Sawayama S."/>
            <person name="Miyazaki J."/>
            <person name="Takai K."/>
            <person name="Nakagawa S."/>
        </authorList>
    </citation>
    <scope>NUCLEOTIDE SEQUENCE</scope>
    <source>
        <strain evidence="4">GF1</strain>
    </source>
</reference>
<dbReference type="CDD" id="cd02440">
    <property type="entry name" value="AdoMet_MTases"/>
    <property type="match status" value="1"/>
</dbReference>
<feature type="domain" description="Ribosomal RNA methyltransferase FtsJ" evidence="3">
    <location>
        <begin position="69"/>
        <end position="250"/>
    </location>
</feature>
<dbReference type="Gene3D" id="3.10.290.10">
    <property type="entry name" value="RNA-binding S4 domain"/>
    <property type="match status" value="1"/>
</dbReference>
<sequence length="263" mass="28502">MVQKTDRSLAGKIRFDELLVARGLATDLDEARRLIGAGQVVIRDGRSGLKAGSMVPQNLGLGLRERRRFVSRGGEKLESGLEGLGVDVRSLVCADIGCSTGGFTDCLLQRGAARVYAVDVGYGVLDWKLRQDPRVVVLERTNARFLSRQQIPEPLDFAVLDASFISLELLLEPLGNLFGEVVRIMALVKPQFELPRDQVASGGVIRDPALHRQALDKVLHCGQRLGLSCQGIVASAITGARGNQEFLMYLTSERSSADDVSSG</sequence>
<name>A0A915TZG7_9BACT</name>
<dbReference type="NCBIfam" id="TIGR00478">
    <property type="entry name" value="tly"/>
    <property type="match status" value="1"/>
</dbReference>
<dbReference type="InterPro" id="IPR002877">
    <property type="entry name" value="RNA_MeTrfase_FtsJ_dom"/>
</dbReference>
<dbReference type="PANTHER" id="PTHR32319">
    <property type="entry name" value="BACTERIAL HEMOLYSIN-LIKE PROTEIN"/>
    <property type="match status" value="1"/>
</dbReference>
<dbReference type="InterPro" id="IPR004538">
    <property type="entry name" value="Hemolysin_A/TlyA"/>
</dbReference>
<evidence type="ECO:0000256" key="1">
    <source>
        <dbReference type="ARBA" id="ARBA00022884"/>
    </source>
</evidence>
<dbReference type="Gene3D" id="3.40.50.150">
    <property type="entry name" value="Vaccinia Virus protein VP39"/>
    <property type="match status" value="1"/>
</dbReference>
<dbReference type="AlphaFoldDB" id="A0A915TZG7"/>
<evidence type="ECO:0000256" key="2">
    <source>
        <dbReference type="ARBA" id="ARBA00029460"/>
    </source>
</evidence>
<dbReference type="SUPFAM" id="SSF53335">
    <property type="entry name" value="S-adenosyl-L-methionine-dependent methyltransferases"/>
    <property type="match status" value="1"/>
</dbReference>
<keyword evidence="1" id="KW-0694">RNA-binding</keyword>
<evidence type="ECO:0000313" key="5">
    <source>
        <dbReference type="Proteomes" id="UP001063350"/>
    </source>
</evidence>
<dbReference type="GO" id="GO:0008168">
    <property type="term" value="F:methyltransferase activity"/>
    <property type="evidence" value="ECO:0007669"/>
    <property type="project" value="InterPro"/>
</dbReference>
<dbReference type="RefSeq" id="WP_267928586.1">
    <property type="nucleotide sequence ID" value="NZ_AP024233.1"/>
</dbReference>
<protein>
    <submittedName>
        <fullName evidence="4">TlyA family rRNA (Cytidine-2'-O)-methyltransferase</fullName>
    </submittedName>
</protein>
<dbReference type="EMBL" id="AP024233">
    <property type="protein sequence ID" value="BCO08686.1"/>
    <property type="molecule type" value="Genomic_DNA"/>
</dbReference>
<dbReference type="InterPro" id="IPR036986">
    <property type="entry name" value="S4_RNA-bd_sf"/>
</dbReference>
<dbReference type="GO" id="GO:0003723">
    <property type="term" value="F:RNA binding"/>
    <property type="evidence" value="ECO:0007669"/>
    <property type="project" value="UniProtKB-KW"/>
</dbReference>
<evidence type="ECO:0000313" key="4">
    <source>
        <dbReference type="EMBL" id="BCO08686.1"/>
    </source>
</evidence>
<dbReference type="InterPro" id="IPR047048">
    <property type="entry name" value="TlyA"/>
</dbReference>
<dbReference type="GO" id="GO:0032259">
    <property type="term" value="P:methylation"/>
    <property type="evidence" value="ECO:0007669"/>
    <property type="project" value="InterPro"/>
</dbReference>
<organism evidence="4 5">
    <name type="scientific">Desulfolithobacter dissulfuricans</name>
    <dbReference type="NCBI Taxonomy" id="2795293"/>
    <lineage>
        <taxon>Bacteria</taxon>
        <taxon>Pseudomonadati</taxon>
        <taxon>Thermodesulfobacteriota</taxon>
        <taxon>Desulfobulbia</taxon>
        <taxon>Desulfobulbales</taxon>
        <taxon>Desulfobulbaceae</taxon>
        <taxon>Desulfolithobacter</taxon>
    </lineage>
</organism>
<dbReference type="Proteomes" id="UP001063350">
    <property type="component" value="Chromosome"/>
</dbReference>
<dbReference type="PANTHER" id="PTHR32319:SF0">
    <property type="entry name" value="BACTERIAL HEMOLYSIN-LIKE PROTEIN"/>
    <property type="match status" value="1"/>
</dbReference>
<dbReference type="Pfam" id="PF01728">
    <property type="entry name" value="FtsJ"/>
    <property type="match status" value="1"/>
</dbReference>
<keyword evidence="5" id="KW-1185">Reference proteome</keyword>
<gene>
    <name evidence="4" type="ORF">GF1_10620</name>
</gene>
<dbReference type="PIRSF" id="PIRSF005578">
    <property type="entry name" value="TlyA"/>
    <property type="match status" value="1"/>
</dbReference>
<dbReference type="KEGG" id="ddu:GF1_10620"/>
<accession>A0A915TZG7</accession>
<evidence type="ECO:0000259" key="3">
    <source>
        <dbReference type="Pfam" id="PF01728"/>
    </source>
</evidence>
<dbReference type="InterPro" id="IPR029063">
    <property type="entry name" value="SAM-dependent_MTases_sf"/>
</dbReference>